<evidence type="ECO:0000256" key="6">
    <source>
        <dbReference type="ARBA" id="ARBA00022741"/>
    </source>
</evidence>
<evidence type="ECO:0000256" key="4">
    <source>
        <dbReference type="ARBA" id="ARBA00022598"/>
    </source>
</evidence>
<evidence type="ECO:0000256" key="1">
    <source>
        <dbReference type="ARBA" id="ARBA00005006"/>
    </source>
</evidence>
<dbReference type="EMBL" id="HACM01008770">
    <property type="protein sequence ID" value="CRZ09212.1"/>
    <property type="molecule type" value="Transcribed_RNA"/>
</dbReference>
<comment type="similarity">
    <text evidence="2 10">Belongs to the glutamate--cysteine ligase type 3 family.</text>
</comment>
<keyword evidence="7 10" id="KW-0067">ATP-binding</keyword>
<accession>A0A0H5R609</accession>
<comment type="pathway">
    <text evidence="1 10">Sulfur metabolism; glutathione biosynthesis; glutathione from L-cysteine and L-glutamate: step 1/2.</text>
</comment>
<dbReference type="Gene3D" id="1.10.8.960">
    <property type="match status" value="1"/>
</dbReference>
<dbReference type="UniPathway" id="UPA00142">
    <property type="reaction ID" value="UER00209"/>
</dbReference>
<evidence type="ECO:0000256" key="2">
    <source>
        <dbReference type="ARBA" id="ARBA00008100"/>
    </source>
</evidence>
<organism evidence="11">
    <name type="scientific">Spongospora subterranea</name>
    <dbReference type="NCBI Taxonomy" id="70186"/>
    <lineage>
        <taxon>Eukaryota</taxon>
        <taxon>Sar</taxon>
        <taxon>Rhizaria</taxon>
        <taxon>Endomyxa</taxon>
        <taxon>Phytomyxea</taxon>
        <taxon>Plasmodiophorida</taxon>
        <taxon>Plasmodiophoridae</taxon>
        <taxon>Spongospora</taxon>
    </lineage>
</organism>
<evidence type="ECO:0000256" key="10">
    <source>
        <dbReference type="RuleBase" id="RU367135"/>
    </source>
</evidence>
<reference evidence="11" key="1">
    <citation type="submission" date="2015-04" db="EMBL/GenBank/DDBJ databases">
        <title>The genome sequence of the plant pathogenic Rhizarian Plasmodiophora brassicae reveals insights in its biotrophic life cycle and the origin of chitin synthesis.</title>
        <authorList>
            <person name="Schwelm A."/>
            <person name="Fogelqvist J."/>
            <person name="Knaust A."/>
            <person name="Julke S."/>
            <person name="Lilja T."/>
            <person name="Dhandapani V."/>
            <person name="Bonilla-Rosso G."/>
            <person name="Karlsson M."/>
            <person name="Shevchenko A."/>
            <person name="Choi S.R."/>
            <person name="Kim H.G."/>
            <person name="Park J.Y."/>
            <person name="Lim Y.P."/>
            <person name="Ludwig-Muller J."/>
            <person name="Dixelius C."/>
        </authorList>
    </citation>
    <scope>NUCLEOTIDE SEQUENCE</scope>
    <source>
        <tissue evidence="11">Potato root galls</tissue>
    </source>
</reference>
<dbReference type="GO" id="GO:0005524">
    <property type="term" value="F:ATP binding"/>
    <property type="evidence" value="ECO:0007669"/>
    <property type="project" value="UniProtKB-UniRule"/>
</dbReference>
<keyword evidence="5 10" id="KW-0317">Glutathione biosynthesis</keyword>
<proteinExistence type="inferred from homology"/>
<dbReference type="GO" id="GO:0006750">
    <property type="term" value="P:glutathione biosynthetic process"/>
    <property type="evidence" value="ECO:0007669"/>
    <property type="project" value="UniProtKB-UniRule"/>
</dbReference>
<dbReference type="SUPFAM" id="SSF55931">
    <property type="entry name" value="Glutamine synthetase/guanido kinase"/>
    <property type="match status" value="1"/>
</dbReference>
<dbReference type="InterPro" id="IPR004308">
    <property type="entry name" value="GCS"/>
</dbReference>
<dbReference type="PANTHER" id="PTHR11164:SF0">
    <property type="entry name" value="GLUTAMATE--CYSTEINE LIGASE CATALYTIC SUBUNIT"/>
    <property type="match status" value="1"/>
</dbReference>
<dbReference type="AlphaFoldDB" id="A0A0H5R609"/>
<dbReference type="PANTHER" id="PTHR11164">
    <property type="entry name" value="GLUTAMATE CYSTEINE LIGASE"/>
    <property type="match status" value="1"/>
</dbReference>
<dbReference type="EC" id="6.3.2.2" evidence="3 10"/>
<sequence length="675" mass="76411">MGLLSLGTPLAWKDSQPYIEHVKRQGIDQFISTYNRLSSRKRDEFLWGDEVEYLLVSLDSQNKTAKLLMKGVEVLHQLENLSESVANKAVFHPEYGRFMIETTPGGPYRGFTSDLSFVEANMIYRRHLIQSVLDCDNYRLLSMASFPLLGTDKHCDPDLPIGGPITRSSYVPDSVMNPHPRFPCLTANIRERRSDKVCITIPRFKDKYTPKPKSEPKVNIWGDLMEDTAEFIHMDAMAFGMGCCCLQVTFQCGSIEEARHLYDQLAVLSPIMLALTAASPFFKGCIADTDVRWNVISQSVDDRTPYERGLTDKDDGFSQLRLSKSRYSSVDMFLGTRISEVDSFNDVPVVFHQKHLDQLQNAGIDSLLARHVAHLFARDPLVIFSERINIDDETETDHFESIQSTNWNTVRFKPPPPQSTTGWRVEFRTMEVQITDFENAAFTVFVAVLSRAILFFNLNFYMPISLVDVNVQRAHTRDAVNVENFHMRIRPKPECTPCPSQCHPSDYKEMSMEEIMCGKADCCGFAGLLSFVEGYLDAIHCDSKSRALIDEYMNFIEMRAKSQFATLATWMRRFVQTHPDYRFDSNISQSTAFDLINVLDEIAAGRVHCPQLLPELGKAHRNVLDTSVEAALAPNPLGVPLTIDFDANAVHSESVCKIIERAASRRRANSSGTQG</sequence>
<keyword evidence="4 10" id="KW-0436">Ligase</keyword>
<dbReference type="FunFam" id="3.30.590.50:FF:000002">
    <property type="entry name" value="Glutamate--cysteine ligase catalytic subunit"/>
    <property type="match status" value="1"/>
</dbReference>
<keyword evidence="6 10" id="KW-0547">Nucleotide-binding</keyword>
<evidence type="ECO:0000256" key="7">
    <source>
        <dbReference type="ARBA" id="ARBA00022840"/>
    </source>
</evidence>
<evidence type="ECO:0000256" key="8">
    <source>
        <dbReference type="ARBA" id="ARBA00030585"/>
    </source>
</evidence>
<evidence type="ECO:0000256" key="3">
    <source>
        <dbReference type="ARBA" id="ARBA00012220"/>
    </source>
</evidence>
<evidence type="ECO:0000256" key="9">
    <source>
        <dbReference type="ARBA" id="ARBA00032122"/>
    </source>
</evidence>
<name>A0A0H5R609_9EUKA</name>
<dbReference type="Pfam" id="PF03074">
    <property type="entry name" value="GCS"/>
    <property type="match status" value="1"/>
</dbReference>
<dbReference type="GO" id="GO:0004357">
    <property type="term" value="F:glutamate-cysteine ligase activity"/>
    <property type="evidence" value="ECO:0007669"/>
    <property type="project" value="UniProtKB-UniRule"/>
</dbReference>
<protein>
    <recommendedName>
        <fullName evidence="3 10">Glutamate--cysteine ligase</fullName>
        <ecNumber evidence="3 10">6.3.2.2</ecNumber>
    </recommendedName>
    <alternativeName>
        <fullName evidence="9 10">Gamma-ECS</fullName>
    </alternativeName>
    <alternativeName>
        <fullName evidence="8 10">Gamma-glutamylcysteine synthetase</fullName>
    </alternativeName>
</protein>
<comment type="catalytic activity">
    <reaction evidence="10">
        <text>L-cysteine + L-glutamate + ATP = gamma-L-glutamyl-L-cysteine + ADP + phosphate + H(+)</text>
        <dbReference type="Rhea" id="RHEA:13285"/>
        <dbReference type="ChEBI" id="CHEBI:15378"/>
        <dbReference type="ChEBI" id="CHEBI:29985"/>
        <dbReference type="ChEBI" id="CHEBI:30616"/>
        <dbReference type="ChEBI" id="CHEBI:35235"/>
        <dbReference type="ChEBI" id="CHEBI:43474"/>
        <dbReference type="ChEBI" id="CHEBI:58173"/>
        <dbReference type="ChEBI" id="CHEBI:456216"/>
        <dbReference type="EC" id="6.3.2.2"/>
    </reaction>
</comment>
<dbReference type="InterPro" id="IPR014746">
    <property type="entry name" value="Gln_synth/guanido_kin_cat_dom"/>
</dbReference>
<evidence type="ECO:0000256" key="5">
    <source>
        <dbReference type="ARBA" id="ARBA00022684"/>
    </source>
</evidence>
<evidence type="ECO:0000313" key="11">
    <source>
        <dbReference type="EMBL" id="CRZ09212.1"/>
    </source>
</evidence>
<dbReference type="Gene3D" id="3.30.590.50">
    <property type="match status" value="2"/>
</dbReference>